<evidence type="ECO:0000313" key="2">
    <source>
        <dbReference type="Proteomes" id="UP001204953"/>
    </source>
</evidence>
<dbReference type="InterPro" id="IPR032710">
    <property type="entry name" value="NTF2-like_dom_sf"/>
</dbReference>
<dbReference type="AlphaFoldDB" id="A0AAE3GXI7"/>
<reference evidence="1" key="1">
    <citation type="submission" date="2022-06" db="EMBL/GenBank/DDBJ databases">
        <title>New cyanobacteria of genus Symplocastrum in benthos of Lake Baikal.</title>
        <authorList>
            <person name="Sorokovikova E."/>
            <person name="Tikhonova I."/>
            <person name="Krasnopeev A."/>
            <person name="Evseev P."/>
            <person name="Gladkikh A."/>
            <person name="Belykh O."/>
        </authorList>
    </citation>
    <scope>NUCLEOTIDE SEQUENCE</scope>
    <source>
        <strain evidence="1">BBK-W-15</strain>
    </source>
</reference>
<proteinExistence type="predicted"/>
<dbReference type="RefSeq" id="WP_254013205.1">
    <property type="nucleotide sequence ID" value="NZ_JAMZMM010000201.1"/>
</dbReference>
<dbReference type="Proteomes" id="UP001204953">
    <property type="component" value="Unassembled WGS sequence"/>
</dbReference>
<organism evidence="1 2">
    <name type="scientific">Limnofasciculus baicalensis BBK-W-15</name>
    <dbReference type="NCBI Taxonomy" id="2699891"/>
    <lineage>
        <taxon>Bacteria</taxon>
        <taxon>Bacillati</taxon>
        <taxon>Cyanobacteriota</taxon>
        <taxon>Cyanophyceae</taxon>
        <taxon>Coleofasciculales</taxon>
        <taxon>Coleofasciculaceae</taxon>
        <taxon>Limnofasciculus</taxon>
        <taxon>Limnofasciculus baicalensis</taxon>
    </lineage>
</organism>
<name>A0AAE3GXI7_9CYAN</name>
<gene>
    <name evidence="1" type="ORF">NJ959_18630</name>
</gene>
<comment type="caution">
    <text evidence="1">The sequence shown here is derived from an EMBL/GenBank/DDBJ whole genome shotgun (WGS) entry which is preliminary data.</text>
</comment>
<dbReference type="EMBL" id="JAMZMM010000201">
    <property type="protein sequence ID" value="MCP2730447.1"/>
    <property type="molecule type" value="Genomic_DNA"/>
</dbReference>
<evidence type="ECO:0000313" key="1">
    <source>
        <dbReference type="EMBL" id="MCP2730447.1"/>
    </source>
</evidence>
<keyword evidence="2" id="KW-1185">Reference proteome</keyword>
<sequence length="249" mass="27269">MASADPVKAETAETAPPALKEALSQIDAAANRRDASGVMQFYGNNFKNGDGLNRSAMEEVLKKFWEHYPQLNYRTELQSWQNEGNAIVAETITYITGSDSSNGMKGKLESTLRSRQRYEGQKIVYSEILAEASQIVSGSNPPTVQVNLPEQVSVNQPFAFDAIVKEPLGNDMLLGTAIEEPITPERYSQPSDFELELLPGGGLFKEGKAPVTKENRWISAVLIRANGMTTITRRLLVVDGGRGSRSSSQ</sequence>
<protein>
    <submittedName>
        <fullName evidence="1">Nuclear transport factor 2 family protein</fullName>
    </submittedName>
</protein>
<dbReference type="SUPFAM" id="SSF54427">
    <property type="entry name" value="NTF2-like"/>
    <property type="match status" value="1"/>
</dbReference>
<accession>A0AAE3GXI7</accession>